<sequence>MIQSLLFDLDGTLLDSRDAVIDAVAHTAERYAPGHFSRQELLARFGESFDDFLAEVAGGAGLPDKREVIDGYFAFVREQHEQHVKLFPYVREGLEKLREAGYELAIVTNKQREFAVAGLELAGIDHLFAAVITVDDVSRGKPAAEPVQKALAELGRRPEQAMMIGDSRYDVLAAAGAGVTSVVLEWYGAEEWPHVVPDFRYADFQSFVADMLAVHIQGRSS</sequence>
<dbReference type="InterPro" id="IPR050155">
    <property type="entry name" value="HAD-like_hydrolase_sf"/>
</dbReference>
<evidence type="ECO:0000313" key="2">
    <source>
        <dbReference type="Proteomes" id="UP001256827"/>
    </source>
</evidence>
<dbReference type="InterPro" id="IPR006439">
    <property type="entry name" value="HAD-SF_hydro_IA"/>
</dbReference>
<dbReference type="InterPro" id="IPR023214">
    <property type="entry name" value="HAD_sf"/>
</dbReference>
<dbReference type="RefSeq" id="WP_310767039.1">
    <property type="nucleotide sequence ID" value="NZ_CP134050.1"/>
</dbReference>
<name>A0ABY9T3H1_BREBE</name>
<accession>A0ABY9T3H1</accession>
<dbReference type="InterPro" id="IPR036412">
    <property type="entry name" value="HAD-like_sf"/>
</dbReference>
<evidence type="ECO:0000313" key="1">
    <source>
        <dbReference type="EMBL" id="WNC14635.1"/>
    </source>
</evidence>
<dbReference type="InterPro" id="IPR041492">
    <property type="entry name" value="HAD_2"/>
</dbReference>
<dbReference type="NCBIfam" id="TIGR01549">
    <property type="entry name" value="HAD-SF-IA-v1"/>
    <property type="match status" value="1"/>
</dbReference>
<dbReference type="Gene3D" id="1.10.150.240">
    <property type="entry name" value="Putative phosphatase, domain 2"/>
    <property type="match status" value="1"/>
</dbReference>
<dbReference type="Gene3D" id="3.40.50.1000">
    <property type="entry name" value="HAD superfamily/HAD-like"/>
    <property type="match status" value="1"/>
</dbReference>
<dbReference type="SFLD" id="SFLDS00003">
    <property type="entry name" value="Haloacid_Dehalogenase"/>
    <property type="match status" value="1"/>
</dbReference>
<dbReference type="Pfam" id="PF13419">
    <property type="entry name" value="HAD_2"/>
    <property type="match status" value="1"/>
</dbReference>
<dbReference type="PRINTS" id="PR00413">
    <property type="entry name" value="HADHALOGNASE"/>
</dbReference>
<dbReference type="EMBL" id="CP134050">
    <property type="protein sequence ID" value="WNC14635.1"/>
    <property type="molecule type" value="Genomic_DNA"/>
</dbReference>
<dbReference type="SFLD" id="SFLDG01129">
    <property type="entry name" value="C1.5:_HAD__Beta-PGM__Phosphata"/>
    <property type="match status" value="1"/>
</dbReference>
<dbReference type="SUPFAM" id="SSF56784">
    <property type="entry name" value="HAD-like"/>
    <property type="match status" value="1"/>
</dbReference>
<dbReference type="GO" id="GO:0016787">
    <property type="term" value="F:hydrolase activity"/>
    <property type="evidence" value="ECO:0007669"/>
    <property type="project" value="UniProtKB-KW"/>
</dbReference>
<reference evidence="1 2" key="1">
    <citation type="submission" date="2023-09" db="EMBL/GenBank/DDBJ databases">
        <title>Complete Genome and Methylome dissection of Bacillus brevis NEB573 original source of BbsI restriction endonuclease.</title>
        <authorList>
            <person name="Fomenkov A."/>
            <person name="Roberts R.D."/>
        </authorList>
    </citation>
    <scope>NUCLEOTIDE SEQUENCE [LARGE SCALE GENOMIC DNA]</scope>
    <source>
        <strain evidence="1 2">NEB573</strain>
    </source>
</reference>
<keyword evidence="2" id="KW-1185">Reference proteome</keyword>
<proteinExistence type="predicted"/>
<dbReference type="Proteomes" id="UP001256827">
    <property type="component" value="Chromosome"/>
</dbReference>
<dbReference type="PANTHER" id="PTHR43434">
    <property type="entry name" value="PHOSPHOGLYCOLATE PHOSPHATASE"/>
    <property type="match status" value="1"/>
</dbReference>
<dbReference type="SFLD" id="SFLDG01135">
    <property type="entry name" value="C1.5.6:_HAD__Beta-PGM__Phospha"/>
    <property type="match status" value="1"/>
</dbReference>
<keyword evidence="1" id="KW-0378">Hydrolase</keyword>
<dbReference type="PANTHER" id="PTHR43434:SF26">
    <property type="entry name" value="PYROPHOSPHATASE PPAX"/>
    <property type="match status" value="1"/>
</dbReference>
<gene>
    <name evidence="1" type="ORF">RGB73_28905</name>
</gene>
<organism evidence="1 2">
    <name type="scientific">Brevibacillus brevis</name>
    <name type="common">Bacillus brevis</name>
    <dbReference type="NCBI Taxonomy" id="1393"/>
    <lineage>
        <taxon>Bacteria</taxon>
        <taxon>Bacillati</taxon>
        <taxon>Bacillota</taxon>
        <taxon>Bacilli</taxon>
        <taxon>Bacillales</taxon>
        <taxon>Paenibacillaceae</taxon>
        <taxon>Brevibacillus</taxon>
    </lineage>
</organism>
<protein>
    <submittedName>
        <fullName evidence="1">HAD-IA family hydrolase</fullName>
    </submittedName>
</protein>
<dbReference type="InterPro" id="IPR023198">
    <property type="entry name" value="PGP-like_dom2"/>
</dbReference>
<dbReference type="NCBIfam" id="TIGR01509">
    <property type="entry name" value="HAD-SF-IA-v3"/>
    <property type="match status" value="1"/>
</dbReference>